<reference evidence="2 3" key="1">
    <citation type="submission" date="2024-05" db="EMBL/GenBank/DDBJ databases">
        <title>Genome sequencing and assembly of Indian major carp, Cirrhinus mrigala (Hamilton, 1822).</title>
        <authorList>
            <person name="Mohindra V."/>
            <person name="Chowdhury L.M."/>
            <person name="Lal K."/>
            <person name="Jena J.K."/>
        </authorList>
    </citation>
    <scope>NUCLEOTIDE SEQUENCE [LARGE SCALE GENOMIC DNA]</scope>
    <source>
        <strain evidence="2">CM1030</strain>
        <tissue evidence="2">Blood</tissue>
    </source>
</reference>
<feature type="compositionally biased region" description="Polar residues" evidence="1">
    <location>
        <begin position="72"/>
        <end position="84"/>
    </location>
</feature>
<evidence type="ECO:0000313" key="2">
    <source>
        <dbReference type="EMBL" id="KAL0194085.1"/>
    </source>
</evidence>
<dbReference type="Proteomes" id="UP001529510">
    <property type="component" value="Unassembled WGS sequence"/>
</dbReference>
<accession>A0ABD0R6D3</accession>
<gene>
    <name evidence="2" type="ORF">M9458_012381</name>
</gene>
<feature type="region of interest" description="Disordered" evidence="1">
    <location>
        <begin position="72"/>
        <end position="93"/>
    </location>
</feature>
<keyword evidence="3" id="KW-1185">Reference proteome</keyword>
<protein>
    <recommendedName>
        <fullName evidence="4">Exophilin 5</fullName>
    </recommendedName>
</protein>
<sequence>MSHFNSLGGERMFSQPPQNNQFRSAGNHEQNPVVIPKLVKLKPVDLNKGAGSKPFPKPLMVKPNFTVNSVENRFNPPVSNNKTSSDSRSDDVGVKLPIKGKLENAYTQAPSEAGFQTPPKPSFLQKPVLHEQISTAPGTATGDLSVPKKKALPSVFALGKCPTKPQRPPHVNLDKFRGN</sequence>
<comment type="caution">
    <text evidence="2">The sequence shown here is derived from an EMBL/GenBank/DDBJ whole genome shotgun (WGS) entry which is preliminary data.</text>
</comment>
<evidence type="ECO:0008006" key="4">
    <source>
        <dbReference type="Google" id="ProtNLM"/>
    </source>
</evidence>
<evidence type="ECO:0000256" key="1">
    <source>
        <dbReference type="SAM" id="MobiDB-lite"/>
    </source>
</evidence>
<dbReference type="AlphaFoldDB" id="A0ABD0R6D3"/>
<organism evidence="2 3">
    <name type="scientific">Cirrhinus mrigala</name>
    <name type="common">Mrigala</name>
    <dbReference type="NCBI Taxonomy" id="683832"/>
    <lineage>
        <taxon>Eukaryota</taxon>
        <taxon>Metazoa</taxon>
        <taxon>Chordata</taxon>
        <taxon>Craniata</taxon>
        <taxon>Vertebrata</taxon>
        <taxon>Euteleostomi</taxon>
        <taxon>Actinopterygii</taxon>
        <taxon>Neopterygii</taxon>
        <taxon>Teleostei</taxon>
        <taxon>Ostariophysi</taxon>
        <taxon>Cypriniformes</taxon>
        <taxon>Cyprinidae</taxon>
        <taxon>Labeoninae</taxon>
        <taxon>Labeonini</taxon>
        <taxon>Cirrhinus</taxon>
    </lineage>
</organism>
<name>A0ABD0R6D3_CIRMR</name>
<feature type="region of interest" description="Disordered" evidence="1">
    <location>
        <begin position="158"/>
        <end position="179"/>
    </location>
</feature>
<evidence type="ECO:0000313" key="3">
    <source>
        <dbReference type="Proteomes" id="UP001529510"/>
    </source>
</evidence>
<dbReference type="EMBL" id="JAMKFB020000005">
    <property type="protein sequence ID" value="KAL0194085.1"/>
    <property type="molecule type" value="Genomic_DNA"/>
</dbReference>
<feature type="compositionally biased region" description="Polar residues" evidence="1">
    <location>
        <begin position="15"/>
        <end position="30"/>
    </location>
</feature>
<feature type="region of interest" description="Disordered" evidence="1">
    <location>
        <begin position="1"/>
        <end position="33"/>
    </location>
</feature>
<feature type="non-terminal residue" evidence="2">
    <location>
        <position position="179"/>
    </location>
</feature>
<proteinExistence type="predicted"/>